<dbReference type="GO" id="GO:0009251">
    <property type="term" value="P:glucan catabolic process"/>
    <property type="evidence" value="ECO:0007669"/>
    <property type="project" value="TreeGrafter"/>
</dbReference>
<dbReference type="RefSeq" id="XP_005767122.1">
    <property type="nucleotide sequence ID" value="XM_005767065.1"/>
</dbReference>
<name>A0A0D3ITV8_EMIH1</name>
<dbReference type="Gene3D" id="3.40.50.1700">
    <property type="entry name" value="Glycoside hydrolase family 3 C-terminal domain"/>
    <property type="match status" value="1"/>
</dbReference>
<sequence>MLVSAALLLGTGGGEPLLPSGFRLAVWPPLPPPPPPPPPSPEPPPPSPHPPPPEVQIDDDVREAVSAMSIEQKVGQMTQIDISQVVSYTGNCKGGFLWADRRSCQPELDRQKLRTWLSQFGLGSLLNSPYASGCVGSVCGWTAAQFRAFVREAKDTLAAAVPWLFSPELGLATNPLWPRVYETFGEDPALVSALGAATIVGIQSGDRPPPEQSAARWSFESNDTVPTGAAACAKHFIGYSSPRSGHDKTPVFLPQRELLQYYVPPWRAAVQAGVLTAMEGYHELNDEPVVSSEALLGDLLRGQIGFEGLLVTDWGETCYLEVDRADRWGLIHGQRLGEISSLETEHHTARSGEEAVQSAINSTSIDVSMVPLDESFSRSLVRLVRAGRVPESRIDESAARVVQLKKTLGLLSQPVPPLSHPYLHTVGAAEDRAAALDIARESVVLLKNEPPPAEDEGGWEEGGWEARARSRRRLDASGPLLPFSRSNPRYGERRALRLLVTGPLSNSLKDQSGGWTLHWQGAASDEPLRAQEGGESAGETVAEALERLAPNGTVVNLLAPNGTVVNRTRGCVVRSPDGRIGSSSCEPASAEDTAATSSLAADADLVVLCLGEEAYAEKFGEPSPSPRRASRELARRIAATGAPIALVLLQGRPRTLHGLADRTPAVLASFVPGPQGGTALAEVVYGLTNPSGRLPLTYPRHQAVLLPHFRRVTQRCISGRPPGRGQAGGAYLAPASVECRPEFAFGAGGSYTSFVYTQVRLEPKESRHVTFTLSTDDLTYVDVRLRRTLDSDVYTLRVGTPGECAAYLAAAAAAGLRGESNDPQQECHATVTVAGGGTIKTLPRVEEAPTPAPAAEPFRLLHRYLERIISQPRFALLRATAPLGAAFLLGVAAAYAVMRLRRLCRRKRGLSLADGEAKMRLLAAGGGGNGCGGCAMGGGARHASQPGWAFQYSGHGQYDPLDDVARGTGPSRSSSAASLRLDQLHRSNQDLHAAFRLIEHRMASMEASFVSGGGGGGRAVSMSNMAGVLAGEREGEREGSPHVDDAGRPQARSMGDLHPGGSPGPQARLAASGNSLYTILAAEGEESDSASASTSAQPSAPVSGAASEVTLSTLPQRSWWGRPAGPAGSPPLV</sequence>
<evidence type="ECO:0000256" key="8">
    <source>
        <dbReference type="SAM" id="Phobius"/>
    </source>
</evidence>
<comment type="catalytic activity">
    <reaction evidence="1">
        <text>Hydrolysis of terminal, non-reducing beta-D-glucosyl residues with release of beta-D-glucose.</text>
        <dbReference type="EC" id="3.2.1.21"/>
    </reaction>
</comment>
<evidence type="ECO:0000313" key="10">
    <source>
        <dbReference type="EnsemblProtists" id="EOD14693"/>
    </source>
</evidence>
<evidence type="ECO:0000259" key="9">
    <source>
        <dbReference type="SMART" id="SM01217"/>
    </source>
</evidence>
<keyword evidence="8" id="KW-0812">Transmembrane</keyword>
<dbReference type="InterPro" id="IPR001764">
    <property type="entry name" value="Glyco_hydro_3_N"/>
</dbReference>
<evidence type="ECO:0000256" key="2">
    <source>
        <dbReference type="ARBA" id="ARBA00005336"/>
    </source>
</evidence>
<dbReference type="HOGENOM" id="CLU_278797_0_0_1"/>
<dbReference type="PANTHER" id="PTHR30620:SF16">
    <property type="entry name" value="LYSOSOMAL BETA GLUCOSIDASE"/>
    <property type="match status" value="1"/>
</dbReference>
<feature type="region of interest" description="Disordered" evidence="7">
    <location>
        <begin position="1114"/>
        <end position="1133"/>
    </location>
</feature>
<dbReference type="PANTHER" id="PTHR30620">
    <property type="entry name" value="PERIPLASMIC BETA-GLUCOSIDASE-RELATED"/>
    <property type="match status" value="1"/>
</dbReference>
<evidence type="ECO:0000313" key="11">
    <source>
        <dbReference type="Proteomes" id="UP000013827"/>
    </source>
</evidence>
<dbReference type="Gene3D" id="2.60.40.10">
    <property type="entry name" value="Immunoglobulins"/>
    <property type="match status" value="1"/>
</dbReference>
<evidence type="ECO:0000256" key="7">
    <source>
        <dbReference type="SAM" id="MobiDB-lite"/>
    </source>
</evidence>
<feature type="region of interest" description="Disordered" evidence="7">
    <location>
        <begin position="1085"/>
        <end position="1109"/>
    </location>
</feature>
<feature type="domain" description="Fibronectin type III-like" evidence="9">
    <location>
        <begin position="751"/>
        <end position="802"/>
    </location>
</feature>
<feature type="compositionally biased region" description="Low complexity" evidence="7">
    <location>
        <begin position="1089"/>
        <end position="1100"/>
    </location>
</feature>
<feature type="region of interest" description="Disordered" evidence="7">
    <location>
        <begin position="29"/>
        <end position="54"/>
    </location>
</feature>
<dbReference type="InterPro" id="IPR017853">
    <property type="entry name" value="GH"/>
</dbReference>
<dbReference type="InterPro" id="IPR013783">
    <property type="entry name" value="Ig-like_fold"/>
</dbReference>
<feature type="compositionally biased region" description="Basic and acidic residues" evidence="7">
    <location>
        <begin position="1032"/>
        <end position="1047"/>
    </location>
</feature>
<dbReference type="InterPro" id="IPR051915">
    <property type="entry name" value="Cellulose_Degrad_GH3"/>
</dbReference>
<dbReference type="InterPro" id="IPR002772">
    <property type="entry name" value="Glyco_hydro_3_C"/>
</dbReference>
<dbReference type="SUPFAM" id="SSF52279">
    <property type="entry name" value="Beta-D-glucan exohydrolase, C-terminal domain"/>
    <property type="match status" value="1"/>
</dbReference>
<proteinExistence type="inferred from homology"/>
<dbReference type="KEGG" id="ehx:EMIHUDRAFT_96385"/>
<comment type="similarity">
    <text evidence="2">Belongs to the glycosyl hydrolase 3 family.</text>
</comment>
<reference evidence="10" key="2">
    <citation type="submission" date="2024-10" db="UniProtKB">
        <authorList>
            <consortium name="EnsemblProtists"/>
        </authorList>
    </citation>
    <scope>IDENTIFICATION</scope>
</reference>
<dbReference type="Pfam" id="PF14310">
    <property type="entry name" value="Fn3-like"/>
    <property type="match status" value="1"/>
</dbReference>
<dbReference type="PRINTS" id="PR00133">
    <property type="entry name" value="GLHYDRLASE3"/>
</dbReference>
<dbReference type="InterPro" id="IPR026891">
    <property type="entry name" value="Fn3-like"/>
</dbReference>
<dbReference type="InterPro" id="IPR036962">
    <property type="entry name" value="Glyco_hydro_3_N_sf"/>
</dbReference>
<feature type="transmembrane region" description="Helical" evidence="8">
    <location>
        <begin position="875"/>
        <end position="898"/>
    </location>
</feature>
<organism evidence="10 11">
    <name type="scientific">Emiliania huxleyi (strain CCMP1516)</name>
    <dbReference type="NCBI Taxonomy" id="280463"/>
    <lineage>
        <taxon>Eukaryota</taxon>
        <taxon>Haptista</taxon>
        <taxon>Haptophyta</taxon>
        <taxon>Prymnesiophyceae</taxon>
        <taxon>Isochrysidales</taxon>
        <taxon>Noelaerhabdaceae</taxon>
        <taxon>Emiliania</taxon>
    </lineage>
</organism>
<feature type="region of interest" description="Disordered" evidence="7">
    <location>
        <begin position="1032"/>
        <end position="1069"/>
    </location>
</feature>
<accession>A0A0D3ITV8</accession>
<keyword evidence="4" id="KW-0732">Signal</keyword>
<dbReference type="Proteomes" id="UP000013827">
    <property type="component" value="Unassembled WGS sequence"/>
</dbReference>
<keyword evidence="6" id="KW-0326">Glycosidase</keyword>
<dbReference type="SUPFAM" id="SSF51445">
    <property type="entry name" value="(Trans)glycosidases"/>
    <property type="match status" value="1"/>
</dbReference>
<dbReference type="SMART" id="SM01217">
    <property type="entry name" value="Fn3_like"/>
    <property type="match status" value="1"/>
</dbReference>
<evidence type="ECO:0000256" key="1">
    <source>
        <dbReference type="ARBA" id="ARBA00000448"/>
    </source>
</evidence>
<dbReference type="eggNOG" id="ENOG502QQ55">
    <property type="taxonomic scope" value="Eukaryota"/>
</dbReference>
<dbReference type="Pfam" id="PF00933">
    <property type="entry name" value="Glyco_hydro_3"/>
    <property type="match status" value="1"/>
</dbReference>
<dbReference type="GeneID" id="17260762"/>
<dbReference type="EnsemblProtists" id="EOD14693">
    <property type="protein sequence ID" value="EOD14693"/>
    <property type="gene ID" value="EMIHUDRAFT_96385"/>
</dbReference>
<dbReference type="GO" id="GO:0008422">
    <property type="term" value="F:beta-glucosidase activity"/>
    <property type="evidence" value="ECO:0007669"/>
    <property type="project" value="UniProtKB-EC"/>
</dbReference>
<evidence type="ECO:0000256" key="6">
    <source>
        <dbReference type="ARBA" id="ARBA00023295"/>
    </source>
</evidence>
<evidence type="ECO:0000256" key="4">
    <source>
        <dbReference type="ARBA" id="ARBA00022729"/>
    </source>
</evidence>
<dbReference type="Pfam" id="PF01915">
    <property type="entry name" value="Glyco_hydro_3_C"/>
    <property type="match status" value="1"/>
</dbReference>
<dbReference type="Gene3D" id="3.20.20.300">
    <property type="entry name" value="Glycoside hydrolase, family 3, N-terminal domain"/>
    <property type="match status" value="1"/>
</dbReference>
<dbReference type="PaxDb" id="2903-EOD14693"/>
<dbReference type="InterPro" id="IPR036881">
    <property type="entry name" value="Glyco_hydro_3_C_sf"/>
</dbReference>
<keyword evidence="5" id="KW-0378">Hydrolase</keyword>
<dbReference type="STRING" id="2903.R1BWY8"/>
<keyword evidence="8" id="KW-1133">Transmembrane helix</keyword>
<keyword evidence="8" id="KW-0472">Membrane</keyword>
<evidence type="ECO:0000256" key="3">
    <source>
        <dbReference type="ARBA" id="ARBA00012744"/>
    </source>
</evidence>
<dbReference type="EC" id="3.2.1.21" evidence="3"/>
<evidence type="ECO:0000256" key="5">
    <source>
        <dbReference type="ARBA" id="ARBA00022801"/>
    </source>
</evidence>
<dbReference type="AlphaFoldDB" id="A0A0D3ITV8"/>
<protein>
    <recommendedName>
        <fullName evidence="3">beta-glucosidase</fullName>
        <ecNumber evidence="3">3.2.1.21</ecNumber>
    </recommendedName>
</protein>
<keyword evidence="11" id="KW-1185">Reference proteome</keyword>
<reference evidence="11" key="1">
    <citation type="journal article" date="2013" name="Nature">
        <title>Pan genome of the phytoplankton Emiliania underpins its global distribution.</title>
        <authorList>
            <person name="Read B.A."/>
            <person name="Kegel J."/>
            <person name="Klute M.J."/>
            <person name="Kuo A."/>
            <person name="Lefebvre S.C."/>
            <person name="Maumus F."/>
            <person name="Mayer C."/>
            <person name="Miller J."/>
            <person name="Monier A."/>
            <person name="Salamov A."/>
            <person name="Young J."/>
            <person name="Aguilar M."/>
            <person name="Claverie J.M."/>
            <person name="Frickenhaus S."/>
            <person name="Gonzalez K."/>
            <person name="Herman E.K."/>
            <person name="Lin Y.C."/>
            <person name="Napier J."/>
            <person name="Ogata H."/>
            <person name="Sarno A.F."/>
            <person name="Shmutz J."/>
            <person name="Schroeder D."/>
            <person name="de Vargas C."/>
            <person name="Verret F."/>
            <person name="von Dassow P."/>
            <person name="Valentin K."/>
            <person name="Van de Peer Y."/>
            <person name="Wheeler G."/>
            <person name="Dacks J.B."/>
            <person name="Delwiche C.F."/>
            <person name="Dyhrman S.T."/>
            <person name="Glockner G."/>
            <person name="John U."/>
            <person name="Richards T."/>
            <person name="Worden A.Z."/>
            <person name="Zhang X."/>
            <person name="Grigoriev I.V."/>
            <person name="Allen A.E."/>
            <person name="Bidle K."/>
            <person name="Borodovsky M."/>
            <person name="Bowler C."/>
            <person name="Brownlee C."/>
            <person name="Cock J.M."/>
            <person name="Elias M."/>
            <person name="Gladyshev V.N."/>
            <person name="Groth M."/>
            <person name="Guda C."/>
            <person name="Hadaegh A."/>
            <person name="Iglesias-Rodriguez M.D."/>
            <person name="Jenkins J."/>
            <person name="Jones B.M."/>
            <person name="Lawson T."/>
            <person name="Leese F."/>
            <person name="Lindquist E."/>
            <person name="Lobanov A."/>
            <person name="Lomsadze A."/>
            <person name="Malik S.B."/>
            <person name="Marsh M.E."/>
            <person name="Mackinder L."/>
            <person name="Mock T."/>
            <person name="Mueller-Roeber B."/>
            <person name="Pagarete A."/>
            <person name="Parker M."/>
            <person name="Probert I."/>
            <person name="Quesneville H."/>
            <person name="Raines C."/>
            <person name="Rensing S.A."/>
            <person name="Riano-Pachon D.M."/>
            <person name="Richier S."/>
            <person name="Rokitta S."/>
            <person name="Shiraiwa Y."/>
            <person name="Soanes D.M."/>
            <person name="van der Giezen M."/>
            <person name="Wahlund T.M."/>
            <person name="Williams B."/>
            <person name="Wilson W."/>
            <person name="Wolfe G."/>
            <person name="Wurch L.L."/>
        </authorList>
    </citation>
    <scope>NUCLEOTIDE SEQUENCE</scope>
</reference>